<feature type="region of interest" description="Disordered" evidence="1">
    <location>
        <begin position="192"/>
        <end position="346"/>
    </location>
</feature>
<evidence type="ECO:0000313" key="2">
    <source>
        <dbReference type="EMBL" id="KAK7736696.1"/>
    </source>
</evidence>
<reference evidence="2 3" key="1">
    <citation type="journal article" date="2023" name="PLoS ONE">
        <title>Cytospora paraplurivora sp. nov. isolated from orchards with fruit tree decline syndrome in Ontario, Canada.</title>
        <authorList>
            <person name="Ilyukhin E."/>
            <person name="Nguyen H.D.T."/>
            <person name="Castle A.J."/>
            <person name="Ellouze W."/>
        </authorList>
    </citation>
    <scope>NUCLEOTIDE SEQUENCE [LARGE SCALE GENOMIC DNA]</scope>
    <source>
        <strain evidence="2 3">FDS-564</strain>
    </source>
</reference>
<protein>
    <submittedName>
        <fullName evidence="2">Uncharacterized protein</fullName>
    </submittedName>
</protein>
<dbReference type="EMBL" id="JAJSPL020000032">
    <property type="protein sequence ID" value="KAK7736696.1"/>
    <property type="molecule type" value="Genomic_DNA"/>
</dbReference>
<feature type="compositionally biased region" description="Acidic residues" evidence="1">
    <location>
        <begin position="276"/>
        <end position="289"/>
    </location>
</feature>
<dbReference type="Proteomes" id="UP001320245">
    <property type="component" value="Unassembled WGS sequence"/>
</dbReference>
<keyword evidence="3" id="KW-1185">Reference proteome</keyword>
<comment type="caution">
    <text evidence="2">The sequence shown here is derived from an EMBL/GenBank/DDBJ whole genome shotgun (WGS) entry which is preliminary data.</text>
</comment>
<feature type="compositionally biased region" description="Acidic residues" evidence="1">
    <location>
        <begin position="322"/>
        <end position="335"/>
    </location>
</feature>
<feature type="compositionally biased region" description="Basic residues" evidence="1">
    <location>
        <begin position="651"/>
        <end position="660"/>
    </location>
</feature>
<feature type="compositionally biased region" description="Basic and acidic residues" evidence="1">
    <location>
        <begin position="450"/>
        <end position="465"/>
    </location>
</feature>
<accession>A0AAN9UAB7</accession>
<evidence type="ECO:0000256" key="1">
    <source>
        <dbReference type="SAM" id="MobiDB-lite"/>
    </source>
</evidence>
<dbReference type="AlphaFoldDB" id="A0AAN9UAB7"/>
<feature type="region of interest" description="Disordered" evidence="1">
    <location>
        <begin position="555"/>
        <end position="662"/>
    </location>
</feature>
<gene>
    <name evidence="2" type="ORF">SLS53_006905</name>
</gene>
<evidence type="ECO:0000313" key="3">
    <source>
        <dbReference type="Proteomes" id="UP001320245"/>
    </source>
</evidence>
<feature type="compositionally biased region" description="Basic and acidic residues" evidence="1">
    <location>
        <begin position="613"/>
        <end position="622"/>
    </location>
</feature>
<feature type="compositionally biased region" description="Basic and acidic residues" evidence="1">
    <location>
        <begin position="246"/>
        <end position="256"/>
    </location>
</feature>
<feature type="compositionally biased region" description="Low complexity" evidence="1">
    <location>
        <begin position="577"/>
        <end position="594"/>
    </location>
</feature>
<feature type="compositionally biased region" description="Acidic residues" evidence="1">
    <location>
        <begin position="230"/>
        <end position="245"/>
    </location>
</feature>
<feature type="region of interest" description="Disordered" evidence="1">
    <location>
        <begin position="443"/>
        <end position="465"/>
    </location>
</feature>
<sequence>MLLFDTGYTVSESRGKLIQMNIPTALRSMKTHGRLGKVELLVPTGLPAGPRNGLNATIPGFYSPMARIQLASWASVASSDECLKSQEHYMRAEVVVAPAFLACRAFQSGLLPLLMDGVFDKKTKLGLLSEDDAAEGDLAANDNSVATNPIDVDALVQYWLGATVVQLFDVSHVDCDWVDPFSFVVQIGEGTDEPIPAENEALPAGGETTQSREAEYELVSSPVKYISSDQDSDDDISSEDSSSGEEDARALHDTSDALRGGSQPEQLADQGKPELSDDDTSSELSSTDEETFRALHKGFGVTPPNNTQVRDEPRDDSPSPATEDESSSTSDDDSDAVLPSPGKHLEAARTDLITTLTAVVSSEDTMEALAKANADRQLNSFAYGNPKRPCKHIGTAPACSACRSRSVGGSGFPVEDDLPPCTPSPKVPDDKASWPLIAGGSTGIPGEGGVDSHADTHTLSSKESENELPWSDLSILEDVFGARAGDATIPDVGNGLMQMNCGLLNMVSDEGKLKQPWYAQEEVGAAESANLDMDVDDEAGHGVGDQANENVAAKSTVATGKSSAGTMSQATSNPQETTPRTPAYYASAASAPTPVSGKLKRSVKSKGTQTKRLPKEPPKDSRSAFAATNNRVSKKRKAPATTAVDPFRLSRAARRKRARATKAQQLEVARRIEAEAAEREKTLMN</sequence>
<proteinExistence type="predicted"/>
<feature type="compositionally biased region" description="Polar residues" evidence="1">
    <location>
        <begin position="556"/>
        <end position="576"/>
    </location>
</feature>
<organism evidence="2 3">
    <name type="scientific">Cytospora paraplurivora</name>
    <dbReference type="NCBI Taxonomy" id="2898453"/>
    <lineage>
        <taxon>Eukaryota</taxon>
        <taxon>Fungi</taxon>
        <taxon>Dikarya</taxon>
        <taxon>Ascomycota</taxon>
        <taxon>Pezizomycotina</taxon>
        <taxon>Sordariomycetes</taxon>
        <taxon>Sordariomycetidae</taxon>
        <taxon>Diaporthales</taxon>
        <taxon>Cytosporaceae</taxon>
        <taxon>Cytospora</taxon>
    </lineage>
</organism>
<name>A0AAN9UAB7_9PEZI</name>